<accession>A0A2K8SJ62</accession>
<dbReference type="AlphaFoldDB" id="A0A2K8SJ62"/>
<evidence type="ECO:0000313" key="1">
    <source>
        <dbReference type="EMBL" id="AUB35467.1"/>
    </source>
</evidence>
<dbReference type="Proteomes" id="UP000232003">
    <property type="component" value="Chromosome"/>
</dbReference>
<dbReference type="KEGG" id="nfl:COO91_01347"/>
<keyword evidence="2" id="KW-1185">Reference proteome</keyword>
<name>A0A2K8SJ62_9NOSO</name>
<reference evidence="1 2" key="1">
    <citation type="submission" date="2017-11" db="EMBL/GenBank/DDBJ databases">
        <title>Complete genome of a free-living desiccation-tolerant cyanobacterium and its photosynthetic adaptation to extreme terrestrial habitat.</title>
        <authorList>
            <person name="Shang J."/>
        </authorList>
    </citation>
    <scope>NUCLEOTIDE SEQUENCE [LARGE SCALE GENOMIC DNA]</scope>
    <source>
        <strain evidence="1 2">CCNUN1</strain>
    </source>
</reference>
<dbReference type="EMBL" id="CP024785">
    <property type="protein sequence ID" value="AUB35467.1"/>
    <property type="molecule type" value="Genomic_DNA"/>
</dbReference>
<proteinExistence type="predicted"/>
<organism evidence="1 2">
    <name type="scientific">Nostoc flagelliforme CCNUN1</name>
    <dbReference type="NCBI Taxonomy" id="2038116"/>
    <lineage>
        <taxon>Bacteria</taxon>
        <taxon>Bacillati</taxon>
        <taxon>Cyanobacteriota</taxon>
        <taxon>Cyanophyceae</taxon>
        <taxon>Nostocales</taxon>
        <taxon>Nostocaceae</taxon>
        <taxon>Nostoc</taxon>
    </lineage>
</organism>
<protein>
    <submittedName>
        <fullName evidence="1">Uncharacterized protein</fullName>
    </submittedName>
</protein>
<sequence>MISIFAAKEIGMIKKSERIRNQTFINKISLKKWIIKKKTLRLKT</sequence>
<evidence type="ECO:0000313" key="2">
    <source>
        <dbReference type="Proteomes" id="UP000232003"/>
    </source>
</evidence>
<gene>
    <name evidence="1" type="ORF">COO91_01347</name>
</gene>